<evidence type="ECO:0000313" key="1">
    <source>
        <dbReference type="EMBL" id="KAL3311568.1"/>
    </source>
</evidence>
<proteinExistence type="predicted"/>
<sequence>MDFLKQVSELEQFLARSEIPLRYGGEKEDPPDDFSLPQSVLNSFTPTKGYNLDGMQLLTVPSKSKHYELIHDGLCRAGTKLSFRFCTMKEALVYEIAYSDTLTDSPACVFPFLKSNTHELIHERDFICPVDGYYYFSIDNTNNMLLKRSVYFCVLSVQAPHTASA</sequence>
<accession>A0ABD2PWU6</accession>
<organism evidence="1 2">
    <name type="scientific">Cichlidogyrus casuarinus</name>
    <dbReference type="NCBI Taxonomy" id="1844966"/>
    <lineage>
        <taxon>Eukaryota</taxon>
        <taxon>Metazoa</taxon>
        <taxon>Spiralia</taxon>
        <taxon>Lophotrochozoa</taxon>
        <taxon>Platyhelminthes</taxon>
        <taxon>Monogenea</taxon>
        <taxon>Monopisthocotylea</taxon>
        <taxon>Dactylogyridea</taxon>
        <taxon>Ancyrocephalidae</taxon>
        <taxon>Cichlidogyrus</taxon>
    </lineage>
</organism>
<comment type="caution">
    <text evidence="1">The sequence shown here is derived from an EMBL/GenBank/DDBJ whole genome shotgun (WGS) entry which is preliminary data.</text>
</comment>
<gene>
    <name evidence="1" type="ORF">Ciccas_009850</name>
</gene>
<keyword evidence="2" id="KW-1185">Reference proteome</keyword>
<evidence type="ECO:0000313" key="2">
    <source>
        <dbReference type="Proteomes" id="UP001626550"/>
    </source>
</evidence>
<dbReference type="InterPro" id="IPR036598">
    <property type="entry name" value="GOLD_dom_sf"/>
</dbReference>
<dbReference type="InterPro" id="IPR036865">
    <property type="entry name" value="CRAL-TRIO_dom_sf"/>
</dbReference>
<dbReference type="EMBL" id="JBJKFK010002139">
    <property type="protein sequence ID" value="KAL3311568.1"/>
    <property type="molecule type" value="Genomic_DNA"/>
</dbReference>
<dbReference type="Proteomes" id="UP001626550">
    <property type="component" value="Unassembled WGS sequence"/>
</dbReference>
<dbReference type="Gene3D" id="3.40.525.10">
    <property type="entry name" value="CRAL-TRIO lipid binding domain"/>
    <property type="match status" value="1"/>
</dbReference>
<reference evidence="1 2" key="1">
    <citation type="submission" date="2024-11" db="EMBL/GenBank/DDBJ databases">
        <title>Adaptive evolution of stress response genes in parasites aligns with host niche diversity.</title>
        <authorList>
            <person name="Hahn C."/>
            <person name="Resl P."/>
        </authorList>
    </citation>
    <scope>NUCLEOTIDE SEQUENCE [LARGE SCALE GENOMIC DNA]</scope>
    <source>
        <strain evidence="1">EGGRZ-B1_66</strain>
        <tissue evidence="1">Body</tissue>
    </source>
</reference>
<protein>
    <submittedName>
        <fullName evidence="1">Uncharacterized protein</fullName>
    </submittedName>
</protein>
<dbReference type="AlphaFoldDB" id="A0ABD2PWU6"/>
<name>A0ABD2PWU6_9PLAT</name>
<dbReference type="Gene3D" id="2.60.120.680">
    <property type="entry name" value="GOLD domain"/>
    <property type="match status" value="1"/>
</dbReference>
<dbReference type="SUPFAM" id="SSF101576">
    <property type="entry name" value="Supernatant protein factor (SPF), C-terminal domain"/>
    <property type="match status" value="1"/>
</dbReference>